<proteinExistence type="predicted"/>
<feature type="transmembrane region" description="Helical" evidence="1">
    <location>
        <begin position="102"/>
        <end position="123"/>
    </location>
</feature>
<evidence type="ECO:0008006" key="5">
    <source>
        <dbReference type="Google" id="ProtNLM"/>
    </source>
</evidence>
<dbReference type="Proteomes" id="UP001500936">
    <property type="component" value="Unassembled WGS sequence"/>
</dbReference>
<name>A0ABP8KML3_9BACT</name>
<accession>A0ABP8KML3</accession>
<feature type="transmembrane region" description="Helical" evidence="1">
    <location>
        <begin position="173"/>
        <end position="192"/>
    </location>
</feature>
<feature type="chain" id="PRO_5047320044" description="Cytochrome b561 domain-containing protein" evidence="2">
    <location>
        <begin position="20"/>
        <end position="225"/>
    </location>
</feature>
<organism evidence="3 4">
    <name type="scientific">Nibrella viscosa</name>
    <dbReference type="NCBI Taxonomy" id="1084524"/>
    <lineage>
        <taxon>Bacteria</taxon>
        <taxon>Pseudomonadati</taxon>
        <taxon>Bacteroidota</taxon>
        <taxon>Cytophagia</taxon>
        <taxon>Cytophagales</taxon>
        <taxon>Spirosomataceae</taxon>
        <taxon>Nibrella</taxon>
    </lineage>
</organism>
<gene>
    <name evidence="3" type="ORF">GCM10023187_34480</name>
</gene>
<evidence type="ECO:0000313" key="4">
    <source>
        <dbReference type="Proteomes" id="UP001500936"/>
    </source>
</evidence>
<keyword evidence="1" id="KW-0812">Transmembrane</keyword>
<keyword evidence="1" id="KW-1133">Transmembrane helix</keyword>
<evidence type="ECO:0000256" key="2">
    <source>
        <dbReference type="SAM" id="SignalP"/>
    </source>
</evidence>
<keyword evidence="4" id="KW-1185">Reference proteome</keyword>
<evidence type="ECO:0000256" key="1">
    <source>
        <dbReference type="SAM" id="Phobius"/>
    </source>
</evidence>
<feature type="transmembrane region" description="Helical" evidence="1">
    <location>
        <begin position="204"/>
        <end position="223"/>
    </location>
</feature>
<dbReference type="EMBL" id="BAABHB010000007">
    <property type="protein sequence ID" value="GAA4410178.1"/>
    <property type="molecule type" value="Genomic_DNA"/>
</dbReference>
<protein>
    <recommendedName>
        <fullName evidence="5">Cytochrome b561 domain-containing protein</fullName>
    </recommendedName>
</protein>
<comment type="caution">
    <text evidence="3">The sequence shown here is derived from an EMBL/GenBank/DDBJ whole genome shotgun (WGS) entry which is preliminary data.</text>
</comment>
<evidence type="ECO:0000313" key="3">
    <source>
        <dbReference type="EMBL" id="GAA4410178.1"/>
    </source>
</evidence>
<sequence length="225" mass="24410">MPNVLLFFFSLFLWTGALAQNTPIPGRDTLMTTDSTSSADLLSGLTEATESQPLLPIKMVFTQRALWGQKGLLRTTGIAPLTAVNRAKELKIRKAMLRTHQILGFVTLGGMIAQGIVGSRLYTAKGLDYVRLKETHEDIATFINIAYGTTAVLSLTAPPPLLGQRRGINSIKVHRALAIVHLTGMIATNVLANRISGNFDLKPYHRAAAFTTFGAYAASIIAIKF</sequence>
<dbReference type="RefSeq" id="WP_345269107.1">
    <property type="nucleotide sequence ID" value="NZ_BAABHB010000007.1"/>
</dbReference>
<keyword evidence="2" id="KW-0732">Signal</keyword>
<keyword evidence="1" id="KW-0472">Membrane</keyword>
<feature type="signal peptide" evidence="2">
    <location>
        <begin position="1"/>
        <end position="19"/>
    </location>
</feature>
<reference evidence="4" key="1">
    <citation type="journal article" date="2019" name="Int. J. Syst. Evol. Microbiol.">
        <title>The Global Catalogue of Microorganisms (GCM) 10K type strain sequencing project: providing services to taxonomists for standard genome sequencing and annotation.</title>
        <authorList>
            <consortium name="The Broad Institute Genomics Platform"/>
            <consortium name="The Broad Institute Genome Sequencing Center for Infectious Disease"/>
            <person name="Wu L."/>
            <person name="Ma J."/>
        </authorList>
    </citation>
    <scope>NUCLEOTIDE SEQUENCE [LARGE SCALE GENOMIC DNA]</scope>
    <source>
        <strain evidence="4">JCM 17925</strain>
    </source>
</reference>